<dbReference type="Gene3D" id="3.30.200.20">
    <property type="entry name" value="Phosphorylase Kinase, domain 1"/>
    <property type="match status" value="1"/>
</dbReference>
<keyword evidence="2 13" id="KW-0808">Transferase</keyword>
<organism evidence="13 14">
    <name type="scientific">Theileria parva</name>
    <name type="common">East coast fever infection agent</name>
    <dbReference type="NCBI Taxonomy" id="5875"/>
    <lineage>
        <taxon>Eukaryota</taxon>
        <taxon>Sar</taxon>
        <taxon>Alveolata</taxon>
        <taxon>Apicomplexa</taxon>
        <taxon>Aconoidasida</taxon>
        <taxon>Piroplasmida</taxon>
        <taxon>Theileriidae</taxon>
        <taxon>Theileria</taxon>
    </lineage>
</organism>
<dbReference type="InterPro" id="IPR008271">
    <property type="entry name" value="Ser/Thr_kinase_AS"/>
</dbReference>
<comment type="similarity">
    <text evidence="10">Belongs to the protein kinase superfamily.</text>
</comment>
<feature type="binding site" evidence="7 9">
    <location>
        <position position="67"/>
    </location>
    <ligand>
        <name>ATP</name>
        <dbReference type="ChEBI" id="CHEBI:30616"/>
    </ligand>
</feature>
<dbReference type="STRING" id="5875.Q4MYJ9"/>
<feature type="binding site" evidence="7">
    <location>
        <begin position="119"/>
        <end position="121"/>
    </location>
    <ligand>
        <name>ATP</name>
        <dbReference type="ChEBI" id="CHEBI:30616"/>
    </ligand>
</feature>
<keyword evidence="3 7" id="KW-0547">Nucleotide-binding</keyword>
<dbReference type="FunCoup" id="Q4MYJ9">
    <property type="interactions" value="25"/>
</dbReference>
<dbReference type="EC" id="2.7.11.1" evidence="13"/>
<dbReference type="GO" id="GO:0004674">
    <property type="term" value="F:protein serine/threonine kinase activity"/>
    <property type="evidence" value="ECO:0007669"/>
    <property type="project" value="UniProtKB-KW"/>
</dbReference>
<evidence type="ECO:0000313" key="13">
    <source>
        <dbReference type="EMBL" id="EAN30683.1"/>
    </source>
</evidence>
<dbReference type="VEuPathDB" id="PiroplasmaDB:TpMuguga_03g00842"/>
<dbReference type="KEGG" id="tpv:TP03_0842"/>
<evidence type="ECO:0000256" key="1">
    <source>
        <dbReference type="ARBA" id="ARBA00022527"/>
    </source>
</evidence>
<name>Q4MYJ9_THEPA</name>
<dbReference type="SMART" id="SM00220">
    <property type="entry name" value="S_TKc"/>
    <property type="match status" value="1"/>
</dbReference>
<evidence type="ECO:0000256" key="8">
    <source>
        <dbReference type="PIRSR" id="PIRSR630616-3"/>
    </source>
</evidence>
<dbReference type="Pfam" id="PF00069">
    <property type="entry name" value="Pkinase"/>
    <property type="match status" value="1"/>
</dbReference>
<evidence type="ECO:0000256" key="10">
    <source>
        <dbReference type="RuleBase" id="RU000304"/>
    </source>
</evidence>
<dbReference type="PROSITE" id="PS00108">
    <property type="entry name" value="PROTEIN_KINASE_ST"/>
    <property type="match status" value="1"/>
</dbReference>
<dbReference type="PROSITE" id="PS50011">
    <property type="entry name" value="PROTEIN_KINASE_DOM"/>
    <property type="match status" value="1"/>
</dbReference>
<feature type="active site" description="Proton acceptor" evidence="6">
    <location>
        <position position="164"/>
    </location>
</feature>
<evidence type="ECO:0000256" key="2">
    <source>
        <dbReference type="ARBA" id="ARBA00022679"/>
    </source>
</evidence>
<dbReference type="PANTHER" id="PTHR24350">
    <property type="entry name" value="SERINE/THREONINE-PROTEIN KINASE IAL-RELATED"/>
    <property type="match status" value="1"/>
</dbReference>
<evidence type="ECO:0000256" key="3">
    <source>
        <dbReference type="ARBA" id="ARBA00022741"/>
    </source>
</evidence>
<evidence type="ECO:0000256" key="6">
    <source>
        <dbReference type="PIRSR" id="PIRSR630616-1"/>
    </source>
</evidence>
<sequence>MKSGFLITDNPKISLLSEKPKESDHSLGTRKYRCDDFDFERNIGSGNFSNVWHVTLKSNPFISYALKIYNISLVNSKNHENFVKQERASLLCLNSPGHKNVIKLIDTFKDNSNVYLIYEPATEGELWDLVKYSGSISDEFASWIIHQVLDGLEYVHSKGIIHRDLKCENIVIAQNTLKIIDFATSKHRNTNDSITHSTPQDTLQDTLTHSKHSKQDKSLRRTFEYYVGTPNFMDPEAISNADSGFKRDFWSLGCLMYQVLVGRPPFYGSTEYFIIDRVRKFDLSFPPSINPDAKDLILSLLRDPEDRLGFDQIRAHPFLTSNKPKNLLGEFKSIRETCCKIGKLLLELENTREPEPSQEFTNKFNTHINTIRNEFTDTEECNSNCVLERVIELMYWMLEETKREITKEIAEANKYLS</sequence>
<dbReference type="InterPro" id="IPR000719">
    <property type="entry name" value="Prot_kinase_dom"/>
</dbReference>
<proteinExistence type="inferred from homology"/>
<dbReference type="AlphaFoldDB" id="Q4MYJ9"/>
<dbReference type="Gene3D" id="1.10.510.10">
    <property type="entry name" value="Transferase(Phosphotransferase) domain 1"/>
    <property type="match status" value="1"/>
</dbReference>
<evidence type="ECO:0000256" key="4">
    <source>
        <dbReference type="ARBA" id="ARBA00022777"/>
    </source>
</evidence>
<dbReference type="InParanoid" id="Q4MYJ9"/>
<dbReference type="GO" id="GO:0005524">
    <property type="term" value="F:ATP binding"/>
    <property type="evidence" value="ECO:0007669"/>
    <property type="project" value="UniProtKB-UniRule"/>
</dbReference>
<dbReference type="PROSITE" id="PS00107">
    <property type="entry name" value="PROTEIN_KINASE_ATP"/>
    <property type="match status" value="1"/>
</dbReference>
<feature type="cross-link" description="Glycyl lysine isopeptide (Lys-Gly) (interchain with G-Cter in SUMO2)" evidence="8">
    <location>
        <position position="166"/>
    </location>
</feature>
<evidence type="ECO:0000256" key="9">
    <source>
        <dbReference type="PROSITE-ProRule" id="PRU10141"/>
    </source>
</evidence>
<dbReference type="InterPro" id="IPR011009">
    <property type="entry name" value="Kinase-like_dom_sf"/>
</dbReference>
<keyword evidence="14" id="KW-1185">Reference proteome</keyword>
<keyword evidence="4 13" id="KW-0418">Kinase</keyword>
<dbReference type="InterPro" id="IPR030616">
    <property type="entry name" value="Aur-like"/>
</dbReference>
<feature type="domain" description="Protein kinase" evidence="12">
    <location>
        <begin position="37"/>
        <end position="319"/>
    </location>
</feature>
<feature type="region of interest" description="Disordered" evidence="11">
    <location>
        <begin position="190"/>
        <end position="216"/>
    </location>
</feature>
<keyword evidence="1 10" id="KW-0723">Serine/threonine-protein kinase</keyword>
<dbReference type="OMA" id="KCENIVI"/>
<evidence type="ECO:0000256" key="11">
    <source>
        <dbReference type="SAM" id="MobiDB-lite"/>
    </source>
</evidence>
<comment type="caution">
    <text evidence="13">The sequence shown here is derived from an EMBL/GenBank/DDBJ whole genome shotgun (WGS) entry which is preliminary data.</text>
</comment>
<evidence type="ECO:0000256" key="7">
    <source>
        <dbReference type="PIRSR" id="PIRSR630616-2"/>
    </source>
</evidence>
<gene>
    <name evidence="13" type="ordered locus">TP03_0842</name>
</gene>
<evidence type="ECO:0000259" key="12">
    <source>
        <dbReference type="PROSITE" id="PS50011"/>
    </source>
</evidence>
<evidence type="ECO:0000256" key="5">
    <source>
        <dbReference type="ARBA" id="ARBA00022840"/>
    </source>
</evidence>
<dbReference type="EMBL" id="AAGK01000006">
    <property type="protein sequence ID" value="EAN30683.1"/>
    <property type="molecule type" value="Genomic_DNA"/>
</dbReference>
<feature type="binding site" evidence="7">
    <location>
        <begin position="168"/>
        <end position="169"/>
    </location>
    <ligand>
        <name>ATP</name>
        <dbReference type="ChEBI" id="CHEBI:30616"/>
    </ligand>
</feature>
<protein>
    <submittedName>
        <fullName evidence="13">Protein kinase, putative</fullName>
        <ecNumber evidence="13">2.7.11.1</ecNumber>
    </submittedName>
</protein>
<dbReference type="Proteomes" id="UP000001949">
    <property type="component" value="Unassembled WGS sequence"/>
</dbReference>
<dbReference type="InterPro" id="IPR017441">
    <property type="entry name" value="Protein_kinase_ATP_BS"/>
</dbReference>
<accession>Q4MYJ9</accession>
<feature type="compositionally biased region" description="Polar residues" evidence="11">
    <location>
        <begin position="191"/>
        <end position="207"/>
    </location>
</feature>
<feature type="binding site" evidence="7">
    <location>
        <position position="181"/>
    </location>
    <ligand>
        <name>ATP</name>
        <dbReference type="ChEBI" id="CHEBI:30616"/>
    </ligand>
</feature>
<dbReference type="eggNOG" id="KOG0592">
    <property type="taxonomic scope" value="Eukaryota"/>
</dbReference>
<keyword evidence="5 7" id="KW-0067">ATP-binding</keyword>
<dbReference type="SUPFAM" id="SSF56112">
    <property type="entry name" value="Protein kinase-like (PK-like)"/>
    <property type="match status" value="1"/>
</dbReference>
<reference evidence="13 14" key="1">
    <citation type="journal article" date="2005" name="Science">
        <title>Genome sequence of Theileria parva, a bovine pathogen that transforms lymphocytes.</title>
        <authorList>
            <person name="Gardner M.J."/>
            <person name="Bishop R."/>
            <person name="Shah T."/>
            <person name="de Villiers E.P."/>
            <person name="Carlton J.M."/>
            <person name="Hall N."/>
            <person name="Ren Q."/>
            <person name="Paulsen I.T."/>
            <person name="Pain A."/>
            <person name="Berriman M."/>
            <person name="Wilson R.J.M."/>
            <person name="Sato S."/>
            <person name="Ralph S.A."/>
            <person name="Mann D.J."/>
            <person name="Xiong Z."/>
            <person name="Shallom S.J."/>
            <person name="Weidman J."/>
            <person name="Jiang L."/>
            <person name="Lynn J."/>
            <person name="Weaver B."/>
            <person name="Shoaibi A."/>
            <person name="Domingo A.R."/>
            <person name="Wasawo D."/>
            <person name="Crabtree J."/>
            <person name="Wortman J.R."/>
            <person name="Haas B."/>
            <person name="Angiuoli S.V."/>
            <person name="Creasy T.H."/>
            <person name="Lu C."/>
            <person name="Suh B."/>
            <person name="Silva J.C."/>
            <person name="Utterback T.R."/>
            <person name="Feldblyum T.V."/>
            <person name="Pertea M."/>
            <person name="Allen J."/>
            <person name="Nierman W.C."/>
            <person name="Taracha E.L.N."/>
            <person name="Salzberg S.L."/>
            <person name="White O.R."/>
            <person name="Fitzhugh H.A."/>
            <person name="Morzaria S."/>
            <person name="Venter J.C."/>
            <person name="Fraser C.M."/>
            <person name="Nene V."/>
        </authorList>
    </citation>
    <scope>NUCLEOTIDE SEQUENCE [LARGE SCALE GENOMIC DNA]</scope>
    <source>
        <strain evidence="13 14">Muguga</strain>
    </source>
</reference>
<evidence type="ECO:0000313" key="14">
    <source>
        <dbReference type="Proteomes" id="UP000001949"/>
    </source>
</evidence>
<dbReference type="GeneID" id="3499777"/>